<keyword evidence="3" id="KW-0863">Zinc-finger</keyword>
<dbReference type="GO" id="GO:0009887">
    <property type="term" value="P:animal organ morphogenesis"/>
    <property type="evidence" value="ECO:0007669"/>
    <property type="project" value="TreeGrafter"/>
</dbReference>
<keyword evidence="5" id="KW-0805">Transcription regulation</keyword>
<feature type="compositionally biased region" description="Low complexity" evidence="8">
    <location>
        <begin position="410"/>
        <end position="423"/>
    </location>
</feature>
<dbReference type="GO" id="GO:0035517">
    <property type="term" value="C:PR-DUB complex"/>
    <property type="evidence" value="ECO:0007669"/>
    <property type="project" value="TreeGrafter"/>
</dbReference>
<sequence>MREKGRRKKGRTWAEAAKTVLEKYPNTPMSHKEILQVIQREGLKEISSGTSPLACLNAMLHTNSRGEEGIFYKVPGRMGVYTLKKDVPDGVKELSEGSEESSDGQSDSQSSENSSSSSDGSNKEGKKNRWKRKVSRLSQPSSPQSGCPSPTIPAGKVISPSQKHSKKALKQALKQQQQRKQQQQCRPSMALSSSQHLSLKAVKAASDSVTAKSGQMKRTKCAEIDVETPDSILVNTNLRALINKHTFSVLPGDCQQRLLLLLPEVDRQVGPDGLMKLNGSALNNEFFTSAAQGWKERLSEGEFTPEMQVRIRQEIEKEKKVEPWKEQFFESYYGQSSGLSLEDSKKLTASPSDPKVKRPSAEQPKSMLPSEASPVSIIPVIPQVESKEEVVHMPSPVRKEEHESQDKVQPNPESTEPLLSSPSDTNELSSILPIKCPKDEDVSGQKPVASAEQESEKENHLTTASNYNKNESQEALVKSPSKPKSPGVEKPIMKPIIEAGPQEATMKEPSSTLVDHSPESLKRKSLTEEEAPTSWEKRPRVTENRQHQQPFQVSPQPFLNRGDRIQVRKVPPLKVRAFTELKERGGLNTKFLVMPTKFEVISGIF</sequence>
<dbReference type="InterPro" id="IPR007759">
    <property type="entry name" value="Asxl_HARE-HTH"/>
</dbReference>
<dbReference type="InterPro" id="IPR028020">
    <property type="entry name" value="ASX_DEUBAD_dom"/>
</dbReference>
<evidence type="ECO:0000256" key="8">
    <source>
        <dbReference type="SAM" id="MobiDB-lite"/>
    </source>
</evidence>
<evidence type="ECO:0000256" key="3">
    <source>
        <dbReference type="ARBA" id="ARBA00022771"/>
    </source>
</evidence>
<organism evidence="11 12">
    <name type="scientific">Myotis myotis</name>
    <name type="common">Greater mouse-eared bat</name>
    <name type="synonym">Vespertilio myotis</name>
    <dbReference type="NCBI Taxonomy" id="51298"/>
    <lineage>
        <taxon>Eukaryota</taxon>
        <taxon>Metazoa</taxon>
        <taxon>Chordata</taxon>
        <taxon>Craniata</taxon>
        <taxon>Vertebrata</taxon>
        <taxon>Euteleostomi</taxon>
        <taxon>Mammalia</taxon>
        <taxon>Eutheria</taxon>
        <taxon>Laurasiatheria</taxon>
        <taxon>Chiroptera</taxon>
        <taxon>Yangochiroptera</taxon>
        <taxon>Vespertilionidae</taxon>
        <taxon>Myotis</taxon>
    </lineage>
</organism>
<evidence type="ECO:0000256" key="6">
    <source>
        <dbReference type="ARBA" id="ARBA00023163"/>
    </source>
</evidence>
<dbReference type="InterPro" id="IPR044867">
    <property type="entry name" value="DEUBAD_dom"/>
</dbReference>
<dbReference type="InterPro" id="IPR024811">
    <property type="entry name" value="ASX/ASX-like"/>
</dbReference>
<keyword evidence="7" id="KW-0539">Nucleus</keyword>
<comment type="caution">
    <text evidence="11">The sequence shown here is derived from an EMBL/GenBank/DDBJ whole genome shotgun (WGS) entry which is preliminary data.</text>
</comment>
<evidence type="ECO:0000256" key="7">
    <source>
        <dbReference type="ARBA" id="ARBA00023242"/>
    </source>
</evidence>
<evidence type="ECO:0000256" key="1">
    <source>
        <dbReference type="ARBA" id="ARBA00004123"/>
    </source>
</evidence>
<feature type="region of interest" description="Disordered" evidence="8">
    <location>
        <begin position="388"/>
        <end position="560"/>
    </location>
</feature>
<feature type="compositionally biased region" description="Low complexity" evidence="8">
    <location>
        <begin position="138"/>
        <end position="149"/>
    </location>
</feature>
<dbReference type="Proteomes" id="UP000527355">
    <property type="component" value="Unassembled WGS sequence"/>
</dbReference>
<evidence type="ECO:0000313" key="11">
    <source>
        <dbReference type="EMBL" id="KAF6307588.1"/>
    </source>
</evidence>
<feature type="compositionally biased region" description="Basic and acidic residues" evidence="8">
    <location>
        <begin position="535"/>
        <end position="546"/>
    </location>
</feature>
<dbReference type="GO" id="GO:0045944">
    <property type="term" value="P:positive regulation of transcription by RNA polymerase II"/>
    <property type="evidence" value="ECO:0007669"/>
    <property type="project" value="TreeGrafter"/>
</dbReference>
<keyword evidence="2" id="KW-0479">Metal-binding</keyword>
<feature type="region of interest" description="Disordered" evidence="8">
    <location>
        <begin position="91"/>
        <end position="197"/>
    </location>
</feature>
<evidence type="ECO:0000256" key="4">
    <source>
        <dbReference type="ARBA" id="ARBA00022833"/>
    </source>
</evidence>
<dbReference type="VEuPathDB" id="HostDB:GeneID_118669214"/>
<evidence type="ECO:0000313" key="12">
    <source>
        <dbReference type="Proteomes" id="UP000527355"/>
    </source>
</evidence>
<dbReference type="PANTHER" id="PTHR13578">
    <property type="entry name" value="ADDITIONAL SEX COMBS LIKE PROTEIN ASXL"/>
    <property type="match status" value="1"/>
</dbReference>
<keyword evidence="6" id="KW-0804">Transcription</keyword>
<dbReference type="Pfam" id="PF05066">
    <property type="entry name" value="HARE-HTH"/>
    <property type="match status" value="1"/>
</dbReference>
<dbReference type="GO" id="GO:0008270">
    <property type="term" value="F:zinc ion binding"/>
    <property type="evidence" value="ECO:0007669"/>
    <property type="project" value="UniProtKB-KW"/>
</dbReference>
<feature type="domain" description="HTH HARE-type" evidence="9">
    <location>
        <begin position="11"/>
        <end position="86"/>
    </location>
</feature>
<dbReference type="AlphaFoldDB" id="A0A7J7U450"/>
<feature type="domain" description="DEUBAD" evidence="10">
    <location>
        <begin position="229"/>
        <end position="338"/>
    </location>
</feature>
<evidence type="ECO:0000256" key="5">
    <source>
        <dbReference type="ARBA" id="ARBA00023015"/>
    </source>
</evidence>
<dbReference type="PROSITE" id="PS51913">
    <property type="entry name" value="HTH_HARE"/>
    <property type="match status" value="1"/>
</dbReference>
<evidence type="ECO:0000256" key="2">
    <source>
        <dbReference type="ARBA" id="ARBA00022723"/>
    </source>
</evidence>
<evidence type="ECO:0000259" key="10">
    <source>
        <dbReference type="PROSITE" id="PS51916"/>
    </source>
</evidence>
<dbReference type="EMBL" id="JABWUV010000014">
    <property type="protein sequence ID" value="KAF6307588.1"/>
    <property type="molecule type" value="Genomic_DNA"/>
</dbReference>
<feature type="compositionally biased region" description="Basic and acidic residues" evidence="8">
    <location>
        <begin position="516"/>
        <end position="527"/>
    </location>
</feature>
<dbReference type="GO" id="GO:0042975">
    <property type="term" value="F:peroxisome proliferator activated receptor binding"/>
    <property type="evidence" value="ECO:0007669"/>
    <property type="project" value="TreeGrafter"/>
</dbReference>
<dbReference type="PANTHER" id="PTHR13578:SF11">
    <property type="entry name" value="POLYCOMB GROUP PROTEIN ASXL2-RELATED"/>
    <property type="match status" value="1"/>
</dbReference>
<name>A0A7J7U450_MYOMY</name>
<comment type="subcellular location">
    <subcellularLocation>
        <location evidence="1">Nucleus</location>
    </subcellularLocation>
</comment>
<reference evidence="11 12" key="1">
    <citation type="journal article" date="2020" name="Nature">
        <title>Six reference-quality genomes reveal evolution of bat adaptations.</title>
        <authorList>
            <person name="Jebb D."/>
            <person name="Huang Z."/>
            <person name="Pippel M."/>
            <person name="Hughes G.M."/>
            <person name="Lavrichenko K."/>
            <person name="Devanna P."/>
            <person name="Winkler S."/>
            <person name="Jermiin L.S."/>
            <person name="Skirmuntt E.C."/>
            <person name="Katzourakis A."/>
            <person name="Burkitt-Gray L."/>
            <person name="Ray D.A."/>
            <person name="Sullivan K.A.M."/>
            <person name="Roscito J.G."/>
            <person name="Kirilenko B.M."/>
            <person name="Davalos L.M."/>
            <person name="Corthals A.P."/>
            <person name="Power M.L."/>
            <person name="Jones G."/>
            <person name="Ransome R.D."/>
            <person name="Dechmann D.K.N."/>
            <person name="Locatelli A.G."/>
            <person name="Puechmaille S.J."/>
            <person name="Fedrigo O."/>
            <person name="Jarvis E.D."/>
            <person name="Hiller M."/>
            <person name="Vernes S.C."/>
            <person name="Myers E.W."/>
            <person name="Teeling E.C."/>
        </authorList>
    </citation>
    <scope>NUCLEOTIDE SEQUENCE [LARGE SCALE GENOMIC DNA]</scope>
    <source>
        <strain evidence="11">MMyoMyo1</strain>
        <tissue evidence="11">Flight muscle</tissue>
    </source>
</reference>
<gene>
    <name evidence="11" type="ORF">mMyoMyo1_001121</name>
</gene>
<dbReference type="PROSITE" id="PS51916">
    <property type="entry name" value="DEUBAD"/>
    <property type="match status" value="1"/>
</dbReference>
<feature type="region of interest" description="Disordered" evidence="8">
    <location>
        <begin position="340"/>
        <end position="374"/>
    </location>
</feature>
<keyword evidence="12" id="KW-1185">Reference proteome</keyword>
<evidence type="ECO:0000259" key="9">
    <source>
        <dbReference type="PROSITE" id="PS51913"/>
    </source>
</evidence>
<feature type="compositionally biased region" description="Low complexity" evidence="8">
    <location>
        <begin position="103"/>
        <end position="120"/>
    </location>
</feature>
<dbReference type="GO" id="GO:0003682">
    <property type="term" value="F:chromatin binding"/>
    <property type="evidence" value="ECO:0007669"/>
    <property type="project" value="TreeGrafter"/>
</dbReference>
<protein>
    <submittedName>
        <fullName evidence="11">ASXL transcriptional regulator 2</fullName>
    </submittedName>
</protein>
<keyword evidence="4" id="KW-0862">Zinc</keyword>
<feature type="compositionally biased region" description="Polar residues" evidence="8">
    <location>
        <begin position="547"/>
        <end position="557"/>
    </location>
</feature>
<accession>A0A7J7U450</accession>
<feature type="compositionally biased region" description="Basic and acidic residues" evidence="8">
    <location>
        <begin position="388"/>
        <end position="406"/>
    </location>
</feature>
<dbReference type="Pfam" id="PF13919">
    <property type="entry name" value="ASXH"/>
    <property type="match status" value="1"/>
</dbReference>
<proteinExistence type="predicted"/>
<feature type="compositionally biased region" description="Polar residues" evidence="8">
    <location>
        <begin position="461"/>
        <end position="470"/>
    </location>
</feature>
<feature type="compositionally biased region" description="Low complexity" evidence="8">
    <location>
        <begin position="170"/>
        <end position="184"/>
    </location>
</feature>